<comment type="caution">
    <text evidence="1">The sequence shown here is derived from an EMBL/GenBank/DDBJ whole genome shotgun (WGS) entry which is preliminary data.</text>
</comment>
<dbReference type="PANTHER" id="PTHR15396:SF1">
    <property type="entry name" value="RIBONUCLEASE P PROTEIN SUBUNIT P40"/>
    <property type="match status" value="1"/>
</dbReference>
<reference evidence="1" key="1">
    <citation type="submission" date="2022-07" db="EMBL/GenBank/DDBJ databases">
        <title>Genome Sequence of Leucocoprinus birnbaumii.</title>
        <authorList>
            <person name="Buettner E."/>
        </authorList>
    </citation>
    <scope>NUCLEOTIDE SEQUENCE</scope>
    <source>
        <strain evidence="1">VT141</strain>
    </source>
</reference>
<keyword evidence="2" id="KW-1185">Reference proteome</keyword>
<dbReference type="GO" id="GO:0030681">
    <property type="term" value="C:multimeric ribonuclease P complex"/>
    <property type="evidence" value="ECO:0007669"/>
    <property type="project" value="TreeGrafter"/>
</dbReference>
<dbReference type="GO" id="GO:0000447">
    <property type="term" value="P:endonucleolytic cleavage in ITS1 to separate SSU-rRNA from 5.8S rRNA and LSU-rRNA from tricistronic rRNA transcript (SSU-rRNA, 5.8S rRNA, LSU-rRNA)"/>
    <property type="evidence" value="ECO:0007669"/>
    <property type="project" value="TreeGrafter"/>
</dbReference>
<dbReference type="AlphaFoldDB" id="A0AAD5YNL2"/>
<dbReference type="GO" id="GO:0001682">
    <property type="term" value="P:tRNA 5'-leader removal"/>
    <property type="evidence" value="ECO:0007669"/>
    <property type="project" value="InterPro"/>
</dbReference>
<dbReference type="GO" id="GO:0000171">
    <property type="term" value="F:ribonuclease MRP activity"/>
    <property type="evidence" value="ECO:0007669"/>
    <property type="project" value="TreeGrafter"/>
</dbReference>
<organism evidence="1 2">
    <name type="scientific">Leucocoprinus birnbaumii</name>
    <dbReference type="NCBI Taxonomy" id="56174"/>
    <lineage>
        <taxon>Eukaryota</taxon>
        <taxon>Fungi</taxon>
        <taxon>Dikarya</taxon>
        <taxon>Basidiomycota</taxon>
        <taxon>Agaricomycotina</taxon>
        <taxon>Agaricomycetes</taxon>
        <taxon>Agaricomycetidae</taxon>
        <taxon>Agaricales</taxon>
        <taxon>Agaricineae</taxon>
        <taxon>Agaricaceae</taxon>
        <taxon>Leucocoprinus</taxon>
    </lineage>
</organism>
<protein>
    <submittedName>
        <fullName evidence="1">Uncharacterized protein</fullName>
    </submittedName>
</protein>
<sequence>MLTTCVCKETYERLGLVGLKLPFKHQSGERYVISLPLHKNADSVPVQARRRSALESWDADFGMNVTAAGAKITGGQSSQRPVGGVWEVAFCSTAPINDNKTDELEKWVTQVPIVAPVTVQITCEKSHLKNIWIPNPALLPPRPQLREEDEFKEDWQHDVDALLEWVGMAGFHAQRLYANDRVDPFVAIYEPPAASQVGNVTHLRWKGLISPAFVQAVIDASITFLRSTQLLPESFVAITMHGVTNSPVVYLPQARAEKAKHKSTAIALNPPAHLPRKDGEDTWSLVLAPGGEGKDLKSILYESVGQWDARWG</sequence>
<proteinExistence type="predicted"/>
<evidence type="ECO:0000313" key="2">
    <source>
        <dbReference type="Proteomes" id="UP001213000"/>
    </source>
</evidence>
<gene>
    <name evidence="1" type="ORF">NP233_g7871</name>
</gene>
<dbReference type="InterPro" id="IPR013893">
    <property type="entry name" value="RNase_P_Rpp40"/>
</dbReference>
<dbReference type="GO" id="GO:0000172">
    <property type="term" value="C:ribonuclease MRP complex"/>
    <property type="evidence" value="ECO:0007669"/>
    <property type="project" value="TreeGrafter"/>
</dbReference>
<accession>A0AAD5YNL2</accession>
<dbReference type="EMBL" id="JANIEX010000602">
    <property type="protein sequence ID" value="KAJ3565079.1"/>
    <property type="molecule type" value="Genomic_DNA"/>
</dbReference>
<dbReference type="PANTHER" id="PTHR15396">
    <property type="entry name" value="RIBONUCLEASE P PROTEIN SUBUNIT P40"/>
    <property type="match status" value="1"/>
</dbReference>
<name>A0AAD5YNL2_9AGAR</name>
<evidence type="ECO:0000313" key="1">
    <source>
        <dbReference type="EMBL" id="KAJ3565079.1"/>
    </source>
</evidence>
<dbReference type="Proteomes" id="UP001213000">
    <property type="component" value="Unassembled WGS sequence"/>
</dbReference>
<dbReference type="GO" id="GO:0004526">
    <property type="term" value="F:ribonuclease P activity"/>
    <property type="evidence" value="ECO:0007669"/>
    <property type="project" value="TreeGrafter"/>
</dbReference>
<dbReference type="Pfam" id="PF08584">
    <property type="entry name" value="Ribonuc_P_40"/>
    <property type="match status" value="1"/>
</dbReference>